<dbReference type="Proteomes" id="UP000635902">
    <property type="component" value="Unassembled WGS sequence"/>
</dbReference>
<feature type="region of interest" description="Disordered" evidence="1">
    <location>
        <begin position="23"/>
        <end position="102"/>
    </location>
</feature>
<dbReference type="RefSeq" id="WP_194556671.1">
    <property type="nucleotide sequence ID" value="NZ_JADKMY010000002.1"/>
</dbReference>
<comment type="caution">
    <text evidence="3">The sequence shown here is derived from an EMBL/GenBank/DDBJ whole genome shotgun (WGS) entry which is preliminary data.</text>
</comment>
<evidence type="ECO:0000313" key="4">
    <source>
        <dbReference type="Proteomes" id="UP000635902"/>
    </source>
</evidence>
<keyword evidence="2" id="KW-0732">Signal</keyword>
<protein>
    <recommendedName>
        <fullName evidence="5">Secreted protein</fullName>
    </recommendedName>
</protein>
<dbReference type="EMBL" id="JADKMY010000002">
    <property type="protein sequence ID" value="MBF4553770.1"/>
    <property type="molecule type" value="Genomic_DNA"/>
</dbReference>
<evidence type="ECO:0000313" key="3">
    <source>
        <dbReference type="EMBL" id="MBF4553770.1"/>
    </source>
</evidence>
<proteinExistence type="predicted"/>
<dbReference type="PROSITE" id="PS51257">
    <property type="entry name" value="PROKAR_LIPOPROTEIN"/>
    <property type="match status" value="1"/>
</dbReference>
<feature type="compositionally biased region" description="Polar residues" evidence="1">
    <location>
        <begin position="52"/>
        <end position="61"/>
    </location>
</feature>
<feature type="compositionally biased region" description="Low complexity" evidence="1">
    <location>
        <begin position="62"/>
        <end position="88"/>
    </location>
</feature>
<accession>A0ABR9ZK52</accession>
<gene>
    <name evidence="3" type="ORF">IRY30_06720</name>
</gene>
<evidence type="ECO:0000256" key="2">
    <source>
        <dbReference type="SAM" id="SignalP"/>
    </source>
</evidence>
<feature type="compositionally biased region" description="Low complexity" evidence="1">
    <location>
        <begin position="29"/>
        <end position="44"/>
    </location>
</feature>
<feature type="signal peptide" evidence="2">
    <location>
        <begin position="1"/>
        <end position="20"/>
    </location>
</feature>
<reference evidence="3 4" key="1">
    <citation type="submission" date="2020-10" db="EMBL/GenBank/DDBJ databases">
        <title>Novel species in genus Corynebacterium.</title>
        <authorList>
            <person name="Zhang G."/>
        </authorList>
    </citation>
    <scope>NUCLEOTIDE SEQUENCE [LARGE SCALE GENOMIC DNA]</scope>
    <source>
        <strain evidence="3 4">DSM 45110</strain>
    </source>
</reference>
<evidence type="ECO:0000256" key="1">
    <source>
        <dbReference type="SAM" id="MobiDB-lite"/>
    </source>
</evidence>
<keyword evidence="4" id="KW-1185">Reference proteome</keyword>
<feature type="chain" id="PRO_5047013954" description="Secreted protein" evidence="2">
    <location>
        <begin position="21"/>
        <end position="207"/>
    </location>
</feature>
<sequence length="207" mass="21252">MTQRKTLLAAVMVVPLFLAACGSDDEGSTETSASSNASTSASQSEGKETKPAESTSASASGNPSEANPEADAAAAEQQNAAEEALAQPHEPRVPAGGTASGDDTKAISDLTFGLAAGGNNVGTFLTYTVDNSCSEYKNRYGGDAKLRQEAETAKELTFDQIGGTAPSISDVQNVRVNGDQATADVTSNEGAQSLNYVREGGKWTFCN</sequence>
<name>A0ABR9ZK52_9CORY</name>
<evidence type="ECO:0008006" key="5">
    <source>
        <dbReference type="Google" id="ProtNLM"/>
    </source>
</evidence>
<organism evidence="3 4">
    <name type="scientific">Corynebacterium suicordis DSM 45110</name>
    <dbReference type="NCBI Taxonomy" id="1121369"/>
    <lineage>
        <taxon>Bacteria</taxon>
        <taxon>Bacillati</taxon>
        <taxon>Actinomycetota</taxon>
        <taxon>Actinomycetes</taxon>
        <taxon>Mycobacteriales</taxon>
        <taxon>Corynebacteriaceae</taxon>
        <taxon>Corynebacterium</taxon>
    </lineage>
</organism>